<protein>
    <submittedName>
        <fullName evidence="5">Citrate lyase subunit beta/citryl-CoA lyase</fullName>
        <ecNumber evidence="5">4.1.3.34</ecNumber>
    </submittedName>
</protein>
<dbReference type="EMBL" id="JAVDXU010000007">
    <property type="protein sequence ID" value="MDR7272988.1"/>
    <property type="molecule type" value="Genomic_DNA"/>
</dbReference>
<evidence type="ECO:0000256" key="1">
    <source>
        <dbReference type="ARBA" id="ARBA00001946"/>
    </source>
</evidence>
<keyword evidence="6" id="KW-1185">Reference proteome</keyword>
<dbReference type="InterPro" id="IPR015813">
    <property type="entry name" value="Pyrv/PenolPyrv_kinase-like_dom"/>
</dbReference>
<keyword evidence="3" id="KW-0460">Magnesium</keyword>
<dbReference type="SUPFAM" id="SSF51621">
    <property type="entry name" value="Phosphoenolpyruvate/pyruvate domain"/>
    <property type="match status" value="1"/>
</dbReference>
<organism evidence="5 6">
    <name type="scientific">Roseateles saccharophilus</name>
    <name type="common">Pseudomonas saccharophila</name>
    <dbReference type="NCBI Taxonomy" id="304"/>
    <lineage>
        <taxon>Bacteria</taxon>
        <taxon>Pseudomonadati</taxon>
        <taxon>Pseudomonadota</taxon>
        <taxon>Betaproteobacteria</taxon>
        <taxon>Burkholderiales</taxon>
        <taxon>Sphaerotilaceae</taxon>
        <taxon>Roseateles</taxon>
    </lineage>
</organism>
<gene>
    <name evidence="5" type="ORF">J2X20_005673</name>
</gene>
<evidence type="ECO:0000313" key="6">
    <source>
        <dbReference type="Proteomes" id="UP001180453"/>
    </source>
</evidence>
<feature type="domain" description="HpcH/HpaI aldolase/citrate lyase" evidence="4">
    <location>
        <begin position="13"/>
        <end position="232"/>
    </location>
</feature>
<sequence length="297" mass="31387">MFSRPPAALRGFRSKLFVPGARAELFDKALNGVADALSFDLEDAVLPESKLSARADVAAALARAAAMPRRPLIIVRVNAPGTPWFEDDLRALIQPGLDWINLPKAESEADVLHAARLLGDLEAAAEHARPIGLLVNIESAAALQRAARIGAAHPRVAGLQLGLADLYEPLGIARHDAANVHATLHALRMAAAAAGVPAYDGAYPDLADLEGFRAEALMARRLGFAGKSCIHPRQIAPANEIFGPSADELAWAGRVDAAASQAETEGRGVVVLDGRMIDAPFVQRARQLLQASRGVNP</sequence>
<name>A0ABU1YVV9_ROSSA</name>
<accession>A0ABU1YVV9</accession>
<keyword evidence="2" id="KW-0479">Metal-binding</keyword>
<dbReference type="PANTHER" id="PTHR32308:SF10">
    <property type="entry name" value="CITRATE LYASE SUBUNIT BETA"/>
    <property type="match status" value="1"/>
</dbReference>
<dbReference type="EC" id="4.1.3.34" evidence="5"/>
<dbReference type="InterPro" id="IPR005000">
    <property type="entry name" value="Aldolase/citrate-lyase_domain"/>
</dbReference>
<dbReference type="PANTHER" id="PTHR32308">
    <property type="entry name" value="LYASE BETA SUBUNIT, PUTATIVE (AFU_ORTHOLOGUE AFUA_4G13030)-RELATED"/>
    <property type="match status" value="1"/>
</dbReference>
<dbReference type="Proteomes" id="UP001180453">
    <property type="component" value="Unassembled WGS sequence"/>
</dbReference>
<dbReference type="PIRSF" id="PIRSF015582">
    <property type="entry name" value="Cit_lyase_B"/>
    <property type="match status" value="1"/>
</dbReference>
<evidence type="ECO:0000313" key="5">
    <source>
        <dbReference type="EMBL" id="MDR7272988.1"/>
    </source>
</evidence>
<evidence type="ECO:0000256" key="2">
    <source>
        <dbReference type="ARBA" id="ARBA00022723"/>
    </source>
</evidence>
<reference evidence="5 6" key="1">
    <citation type="submission" date="2023-07" db="EMBL/GenBank/DDBJ databases">
        <title>Sorghum-associated microbial communities from plants grown in Nebraska, USA.</title>
        <authorList>
            <person name="Schachtman D."/>
        </authorList>
    </citation>
    <scope>NUCLEOTIDE SEQUENCE [LARGE SCALE GENOMIC DNA]</scope>
    <source>
        <strain evidence="5 6">BE314</strain>
    </source>
</reference>
<proteinExistence type="predicted"/>
<dbReference type="InterPro" id="IPR040442">
    <property type="entry name" value="Pyrv_kinase-like_dom_sf"/>
</dbReference>
<comment type="cofactor">
    <cofactor evidence="1">
        <name>Mg(2+)</name>
        <dbReference type="ChEBI" id="CHEBI:18420"/>
    </cofactor>
</comment>
<dbReference type="RefSeq" id="WP_310272886.1">
    <property type="nucleotide sequence ID" value="NZ_JAVDXU010000007.1"/>
</dbReference>
<evidence type="ECO:0000259" key="4">
    <source>
        <dbReference type="Pfam" id="PF03328"/>
    </source>
</evidence>
<dbReference type="GO" id="GO:0008816">
    <property type="term" value="F:citryl-CoA lyase activity"/>
    <property type="evidence" value="ECO:0007669"/>
    <property type="project" value="UniProtKB-EC"/>
</dbReference>
<keyword evidence="5" id="KW-0456">Lyase</keyword>
<comment type="caution">
    <text evidence="5">The sequence shown here is derived from an EMBL/GenBank/DDBJ whole genome shotgun (WGS) entry which is preliminary data.</text>
</comment>
<dbReference type="Gene3D" id="3.20.20.60">
    <property type="entry name" value="Phosphoenolpyruvate-binding domains"/>
    <property type="match status" value="1"/>
</dbReference>
<dbReference type="InterPro" id="IPR011206">
    <property type="entry name" value="Citrate_lyase_beta/mcl1/mcl2"/>
</dbReference>
<evidence type="ECO:0000256" key="3">
    <source>
        <dbReference type="ARBA" id="ARBA00022842"/>
    </source>
</evidence>
<dbReference type="Pfam" id="PF03328">
    <property type="entry name" value="HpcH_HpaI"/>
    <property type="match status" value="1"/>
</dbReference>